<dbReference type="InterPro" id="IPR038986">
    <property type="entry name" value="Clr2"/>
</dbReference>
<dbReference type="GO" id="GO:0031934">
    <property type="term" value="C:mating-type region heterochromatin"/>
    <property type="evidence" value="ECO:0007669"/>
    <property type="project" value="TreeGrafter"/>
</dbReference>
<dbReference type="Pfam" id="PF16761">
    <property type="entry name" value="Clr2_transil"/>
    <property type="match status" value="1"/>
</dbReference>
<sequence>MAQNRRHVLPAPKSDGDIRMHTVPNDAMKPCDRPQPMSNYLHKLGPALAAVYRDHPNARPQGFDPTMAADRALLERLPARYRLFELARCEGKRRDVYLRGHPRFVGGYVGRGDGGHHYRSPMEFIPHLEWLAKRGCSGEPCACKPCRLKPRRRAERRALKPRNKAPVALEPVGSPAVVVAARTLVAMSGSGLFETTGEDDVVAGEEHGEKEEERRRVSVNLDWETSSGSTSSASGDEESTSSSSGSESSSDSGSAAPSPSPKLTTRDERIQAILDSPEFASPSPPPPTMPQVQPFNTDEELLRLVLELPGMRDAPIRSLPPWAIGLFGKQTAAACDEPAQVESPAAMSPDSPLRETSTPACKLVSEIEFASPVALPES</sequence>
<accession>A0A4P9W0R6</accession>
<feature type="compositionally biased region" description="Basic and acidic residues" evidence="1">
    <location>
        <begin position="204"/>
        <end position="216"/>
    </location>
</feature>
<dbReference type="AlphaFoldDB" id="A0A4P9W0R6"/>
<protein>
    <recommendedName>
        <fullName evidence="2">Cryptic loci regulator 2 N-terminal domain-containing protein</fullName>
    </recommendedName>
</protein>
<feature type="compositionally biased region" description="Low complexity" evidence="1">
    <location>
        <begin position="224"/>
        <end position="257"/>
    </location>
</feature>
<dbReference type="GO" id="GO:0033553">
    <property type="term" value="C:rDNA heterochromatin"/>
    <property type="evidence" value="ECO:0007669"/>
    <property type="project" value="TreeGrafter"/>
</dbReference>
<name>A0A4P9W0R6_9FUNG</name>
<proteinExistence type="predicted"/>
<dbReference type="OrthoDB" id="3814192at2759"/>
<evidence type="ECO:0000313" key="4">
    <source>
        <dbReference type="Proteomes" id="UP000269721"/>
    </source>
</evidence>
<feature type="domain" description="Cryptic loci regulator 2 N-terminal" evidence="2">
    <location>
        <begin position="74"/>
        <end position="146"/>
    </location>
</feature>
<dbReference type="EMBL" id="ML000435">
    <property type="protein sequence ID" value="RKO84150.1"/>
    <property type="molecule type" value="Genomic_DNA"/>
</dbReference>
<dbReference type="GO" id="GO:0030466">
    <property type="term" value="P:silent mating-type cassette heterochromatin formation"/>
    <property type="evidence" value="ECO:0007669"/>
    <property type="project" value="TreeGrafter"/>
</dbReference>
<keyword evidence="4" id="KW-1185">Reference proteome</keyword>
<dbReference type="PANTHER" id="PTHR38046">
    <property type="entry name" value="CRYPTIC LOCI REGULATOR 2"/>
    <property type="match status" value="1"/>
</dbReference>
<dbReference type="Proteomes" id="UP000269721">
    <property type="component" value="Unassembled WGS sequence"/>
</dbReference>
<gene>
    <name evidence="3" type="ORF">BDK51DRAFT_37643</name>
</gene>
<feature type="non-terminal residue" evidence="3">
    <location>
        <position position="378"/>
    </location>
</feature>
<reference evidence="4" key="1">
    <citation type="journal article" date="2018" name="Nat. Microbiol.">
        <title>Leveraging single-cell genomics to expand the fungal tree of life.</title>
        <authorList>
            <person name="Ahrendt S.R."/>
            <person name="Quandt C.A."/>
            <person name="Ciobanu D."/>
            <person name="Clum A."/>
            <person name="Salamov A."/>
            <person name="Andreopoulos B."/>
            <person name="Cheng J.F."/>
            <person name="Woyke T."/>
            <person name="Pelin A."/>
            <person name="Henrissat B."/>
            <person name="Reynolds N.K."/>
            <person name="Benny G.L."/>
            <person name="Smith M.E."/>
            <person name="James T.Y."/>
            <person name="Grigoriev I.V."/>
        </authorList>
    </citation>
    <scope>NUCLEOTIDE SEQUENCE [LARGE SCALE GENOMIC DNA]</scope>
</reference>
<evidence type="ECO:0000313" key="3">
    <source>
        <dbReference type="EMBL" id="RKO84150.1"/>
    </source>
</evidence>
<organism evidence="3 4">
    <name type="scientific">Blyttiomyces helicus</name>
    <dbReference type="NCBI Taxonomy" id="388810"/>
    <lineage>
        <taxon>Eukaryota</taxon>
        <taxon>Fungi</taxon>
        <taxon>Fungi incertae sedis</taxon>
        <taxon>Chytridiomycota</taxon>
        <taxon>Chytridiomycota incertae sedis</taxon>
        <taxon>Chytridiomycetes</taxon>
        <taxon>Chytridiomycetes incertae sedis</taxon>
        <taxon>Blyttiomyces</taxon>
    </lineage>
</organism>
<dbReference type="PANTHER" id="PTHR38046:SF1">
    <property type="entry name" value="CRYPTIC LOCI REGULATOR 2"/>
    <property type="match status" value="1"/>
</dbReference>
<feature type="region of interest" description="Disordered" evidence="1">
    <location>
        <begin position="337"/>
        <end position="357"/>
    </location>
</feature>
<feature type="region of interest" description="Disordered" evidence="1">
    <location>
        <begin position="194"/>
        <end position="294"/>
    </location>
</feature>
<dbReference type="GO" id="GO:0070824">
    <property type="term" value="C:SHREC complex"/>
    <property type="evidence" value="ECO:0007669"/>
    <property type="project" value="InterPro"/>
</dbReference>
<dbReference type="InterPro" id="IPR031915">
    <property type="entry name" value="Clr2_N"/>
</dbReference>
<evidence type="ECO:0000256" key="1">
    <source>
        <dbReference type="SAM" id="MobiDB-lite"/>
    </source>
</evidence>
<evidence type="ECO:0000259" key="2">
    <source>
        <dbReference type="Pfam" id="PF16761"/>
    </source>
</evidence>
<feature type="region of interest" description="Disordered" evidence="1">
    <location>
        <begin position="1"/>
        <end position="20"/>
    </location>
</feature>